<evidence type="ECO:0000256" key="3">
    <source>
        <dbReference type="ARBA" id="ARBA00023163"/>
    </source>
</evidence>
<keyword evidence="3" id="KW-0804">Transcription</keyword>
<dbReference type="InterPro" id="IPR009057">
    <property type="entry name" value="Homeodomain-like_sf"/>
</dbReference>
<dbReference type="AlphaFoldDB" id="A0A8J7BWJ6"/>
<gene>
    <name evidence="5" type="ORF">ICL16_07440</name>
</gene>
<organism evidence="5 6">
    <name type="scientific">Iningainema tapete BLCC-T55</name>
    <dbReference type="NCBI Taxonomy" id="2748662"/>
    <lineage>
        <taxon>Bacteria</taxon>
        <taxon>Bacillati</taxon>
        <taxon>Cyanobacteriota</taxon>
        <taxon>Cyanophyceae</taxon>
        <taxon>Nostocales</taxon>
        <taxon>Scytonemataceae</taxon>
        <taxon>Iningainema tapete</taxon>
    </lineage>
</organism>
<reference evidence="5" key="1">
    <citation type="submission" date="2020-09" db="EMBL/GenBank/DDBJ databases">
        <title>Iningainema tapete sp. nov. (Scytonemataceae, Cyanobacteria) from greenhouses in central Florida (USA) produces two types of nodularin with biosynthetic potential for microcystin-LR and anabaenopeptins.</title>
        <authorList>
            <person name="Berthold D.E."/>
            <person name="Lefler F.W."/>
            <person name="Huang I.-S."/>
            <person name="Abdulla H."/>
            <person name="Zimba P.V."/>
            <person name="Laughinghouse H.D. IV."/>
        </authorList>
    </citation>
    <scope>NUCLEOTIDE SEQUENCE</scope>
    <source>
        <strain evidence="5">BLCCT55</strain>
    </source>
</reference>
<proteinExistence type="predicted"/>
<dbReference type="PROSITE" id="PS01124">
    <property type="entry name" value="HTH_ARAC_FAMILY_2"/>
    <property type="match status" value="1"/>
</dbReference>
<dbReference type="InterPro" id="IPR018062">
    <property type="entry name" value="HTH_AraC-typ_CS"/>
</dbReference>
<dbReference type="PANTHER" id="PTHR46796:SF6">
    <property type="entry name" value="ARAC SUBFAMILY"/>
    <property type="match status" value="1"/>
</dbReference>
<dbReference type="SMART" id="SM00342">
    <property type="entry name" value="HTH_ARAC"/>
    <property type="match status" value="1"/>
</dbReference>
<dbReference type="InterPro" id="IPR018060">
    <property type="entry name" value="HTH_AraC"/>
</dbReference>
<dbReference type="InterPro" id="IPR020449">
    <property type="entry name" value="Tscrpt_reg_AraC-type_HTH"/>
</dbReference>
<name>A0A8J7BWJ6_9CYAN</name>
<dbReference type="EMBL" id="JACXAE010000029">
    <property type="protein sequence ID" value="MBD2771932.1"/>
    <property type="molecule type" value="Genomic_DNA"/>
</dbReference>
<evidence type="ECO:0000259" key="4">
    <source>
        <dbReference type="PROSITE" id="PS01124"/>
    </source>
</evidence>
<keyword evidence="2" id="KW-0238">DNA-binding</keyword>
<keyword evidence="6" id="KW-1185">Reference proteome</keyword>
<evidence type="ECO:0000313" key="6">
    <source>
        <dbReference type="Proteomes" id="UP000629098"/>
    </source>
</evidence>
<dbReference type="Gene3D" id="1.10.10.60">
    <property type="entry name" value="Homeodomain-like"/>
    <property type="match status" value="2"/>
</dbReference>
<dbReference type="SUPFAM" id="SSF46689">
    <property type="entry name" value="Homeodomain-like"/>
    <property type="match status" value="2"/>
</dbReference>
<comment type="caution">
    <text evidence="5">The sequence shown here is derived from an EMBL/GenBank/DDBJ whole genome shotgun (WGS) entry which is preliminary data.</text>
</comment>
<feature type="domain" description="HTH araC/xylS-type" evidence="4">
    <location>
        <begin position="202"/>
        <end position="300"/>
    </location>
</feature>
<protein>
    <submittedName>
        <fullName evidence="5">Helix-turn-helix transcriptional regulator</fullName>
    </submittedName>
</protein>
<dbReference type="RefSeq" id="WP_190826215.1">
    <property type="nucleotide sequence ID" value="NZ_CAWPPI010000029.1"/>
</dbReference>
<sequence length="302" mass="34557">MQLIFVVNWKQLIIAKRAIVSDDEPPHHEHLLSSYAAGWDSLHLIYELEPADEMPSMQLSQHLIVITLDDCCVSYMLNGRWQHVDYTKGDVGIFPASQPFPKAQVDREVPLIDLFVEPTTLTRATDAVNAQIELVPQLKVHDPLIQHMGLALKSELEVAGADSRFYAESMATALSMHLIRRYCSRSQGIQNYIGGLPKHKLRKVITYINEHLDQNLNLAELAFLVQISPHYFASLFKQSTGLSPHQYVNKCRIEKAKQLLVSQDLTLVEICHQVGFQNQSHFTRVFRQYTSMTPKVYRDMLF</sequence>
<dbReference type="Proteomes" id="UP000629098">
    <property type="component" value="Unassembled WGS sequence"/>
</dbReference>
<dbReference type="GO" id="GO:0003700">
    <property type="term" value="F:DNA-binding transcription factor activity"/>
    <property type="evidence" value="ECO:0007669"/>
    <property type="project" value="InterPro"/>
</dbReference>
<keyword evidence="1" id="KW-0805">Transcription regulation</keyword>
<dbReference type="PRINTS" id="PR00032">
    <property type="entry name" value="HTHARAC"/>
</dbReference>
<accession>A0A8J7BWJ6</accession>
<dbReference type="PROSITE" id="PS00041">
    <property type="entry name" value="HTH_ARAC_FAMILY_1"/>
    <property type="match status" value="1"/>
</dbReference>
<dbReference type="PANTHER" id="PTHR46796">
    <property type="entry name" value="HTH-TYPE TRANSCRIPTIONAL ACTIVATOR RHAS-RELATED"/>
    <property type="match status" value="1"/>
</dbReference>
<dbReference type="InterPro" id="IPR050204">
    <property type="entry name" value="AraC_XylS_family_regulators"/>
</dbReference>
<dbReference type="Pfam" id="PF12833">
    <property type="entry name" value="HTH_18"/>
    <property type="match status" value="1"/>
</dbReference>
<evidence type="ECO:0000256" key="2">
    <source>
        <dbReference type="ARBA" id="ARBA00023125"/>
    </source>
</evidence>
<evidence type="ECO:0000313" key="5">
    <source>
        <dbReference type="EMBL" id="MBD2771932.1"/>
    </source>
</evidence>
<evidence type="ECO:0000256" key="1">
    <source>
        <dbReference type="ARBA" id="ARBA00023015"/>
    </source>
</evidence>
<dbReference type="GO" id="GO:0043565">
    <property type="term" value="F:sequence-specific DNA binding"/>
    <property type="evidence" value="ECO:0007669"/>
    <property type="project" value="InterPro"/>
</dbReference>